<protein>
    <submittedName>
        <fullName evidence="1">Uncharacterized protein</fullName>
    </submittedName>
</protein>
<name>A0A8B3CLX6_9LEPT</name>
<accession>A0A8B3CLX6</accession>
<dbReference type="EMBL" id="QHCS01000010">
    <property type="protein sequence ID" value="RHX83267.1"/>
    <property type="molecule type" value="Genomic_DNA"/>
</dbReference>
<dbReference type="Proteomes" id="UP000266669">
    <property type="component" value="Unassembled WGS sequence"/>
</dbReference>
<gene>
    <name evidence="1" type="ORF">DLM78_22445</name>
</gene>
<sequence length="102" mass="12624">MKRPWREEKSPGKRFSRVSKERFAKGKGSEFEILVSKIINQFRMFQDSQSFPSDHWEEYNLIKQQLPNLQLRRLWKRLETEFYFEDLLKFEIQWKEHKALNS</sequence>
<proteinExistence type="predicted"/>
<reference evidence="2" key="1">
    <citation type="submission" date="2018-05" db="EMBL/GenBank/DDBJ databases">
        <title>Leptospira yasudae sp. nov. and Leptospira stimsonii sp. nov., two pathogenic species of the genus Leptospira isolated from environmental sources.</title>
        <authorList>
            <person name="Casanovas-Massana A."/>
            <person name="Hamond C."/>
            <person name="Santos L.A."/>
            <person name="Hacker K.P."/>
            <person name="Balassiano I."/>
            <person name="Medeiros M.A."/>
            <person name="Reis M.G."/>
            <person name="Ko A.I."/>
            <person name="Wunder E.A."/>
        </authorList>
    </citation>
    <scope>NUCLEOTIDE SEQUENCE [LARGE SCALE GENOMIC DNA]</scope>
    <source>
        <strain evidence="2">AMB6-RJ</strain>
    </source>
</reference>
<evidence type="ECO:0000313" key="1">
    <source>
        <dbReference type="EMBL" id="RHX83267.1"/>
    </source>
</evidence>
<dbReference type="RefSeq" id="WP_118983994.1">
    <property type="nucleotide sequence ID" value="NZ_QHCS01000010.1"/>
</dbReference>
<comment type="caution">
    <text evidence="1">The sequence shown here is derived from an EMBL/GenBank/DDBJ whole genome shotgun (WGS) entry which is preliminary data.</text>
</comment>
<dbReference type="AlphaFoldDB" id="A0A8B3CLX6"/>
<evidence type="ECO:0000313" key="2">
    <source>
        <dbReference type="Proteomes" id="UP000266669"/>
    </source>
</evidence>
<organism evidence="1 2">
    <name type="scientific">Leptospira stimsonii</name>
    <dbReference type="NCBI Taxonomy" id="2202203"/>
    <lineage>
        <taxon>Bacteria</taxon>
        <taxon>Pseudomonadati</taxon>
        <taxon>Spirochaetota</taxon>
        <taxon>Spirochaetia</taxon>
        <taxon>Leptospirales</taxon>
        <taxon>Leptospiraceae</taxon>
        <taxon>Leptospira</taxon>
    </lineage>
</organism>